<dbReference type="RefSeq" id="WP_030431279.1">
    <property type="nucleotide sequence ID" value="NZ_JOEF01000018.1"/>
</dbReference>
<keyword evidence="1" id="KW-1133">Transmembrane helix</keyword>
<dbReference type="Proteomes" id="UP000183376">
    <property type="component" value="Chromosome I"/>
</dbReference>
<evidence type="ECO:0000313" key="2">
    <source>
        <dbReference type="EMBL" id="SDM66273.1"/>
    </source>
</evidence>
<dbReference type="STRING" id="211114.SAMN04489726_2785"/>
<evidence type="ECO:0000313" key="3">
    <source>
        <dbReference type="Proteomes" id="UP000183376"/>
    </source>
</evidence>
<dbReference type="EMBL" id="LT629701">
    <property type="protein sequence ID" value="SDM66273.1"/>
    <property type="molecule type" value="Genomic_DNA"/>
</dbReference>
<evidence type="ECO:0000256" key="1">
    <source>
        <dbReference type="SAM" id="Phobius"/>
    </source>
</evidence>
<proteinExistence type="predicted"/>
<feature type="transmembrane region" description="Helical" evidence="1">
    <location>
        <begin position="12"/>
        <end position="31"/>
    </location>
</feature>
<name>A0A1G9V2E8_ALLAB</name>
<sequence length="152" mass="15955">MPPHHRGFRDTFAFIAGTAGASAAVFSIAVWECAPLVGLPFGLGFGVVFGLLVTPLVISVTRSVPVAHGGGDALLEALNELLSGLGYGAPERLGEDTLGYAPVSRSRTRCRYLSARLGEREITLTGPRRVVGSLQRGLSGRPRGNRAVTGQE</sequence>
<dbReference type="AlphaFoldDB" id="A0A1G9V2E8"/>
<accession>A0A1G9V2E8</accession>
<reference evidence="2 3" key="1">
    <citation type="submission" date="2016-10" db="EMBL/GenBank/DDBJ databases">
        <authorList>
            <person name="de Groot N.N."/>
        </authorList>
    </citation>
    <scope>NUCLEOTIDE SEQUENCE [LARGE SCALE GENOMIC DNA]</scope>
    <source>
        <strain evidence="2 3">DSM 44149</strain>
    </source>
</reference>
<dbReference type="OrthoDB" id="9963391at2"/>
<gene>
    <name evidence="2" type="ORF">SAMN04489726_2785</name>
</gene>
<keyword evidence="1" id="KW-0472">Membrane</keyword>
<organism evidence="2 3">
    <name type="scientific">Allokutzneria albata</name>
    <name type="common">Kibdelosporangium albatum</name>
    <dbReference type="NCBI Taxonomy" id="211114"/>
    <lineage>
        <taxon>Bacteria</taxon>
        <taxon>Bacillati</taxon>
        <taxon>Actinomycetota</taxon>
        <taxon>Actinomycetes</taxon>
        <taxon>Pseudonocardiales</taxon>
        <taxon>Pseudonocardiaceae</taxon>
        <taxon>Allokutzneria</taxon>
    </lineage>
</organism>
<protein>
    <submittedName>
        <fullName evidence="2">Uncharacterized protein</fullName>
    </submittedName>
</protein>
<keyword evidence="3" id="KW-1185">Reference proteome</keyword>
<feature type="transmembrane region" description="Helical" evidence="1">
    <location>
        <begin position="37"/>
        <end position="58"/>
    </location>
</feature>
<keyword evidence="1" id="KW-0812">Transmembrane</keyword>